<comment type="caution">
    <text evidence="1">The sequence shown here is derived from an EMBL/GenBank/DDBJ whole genome shotgun (WGS) entry which is preliminary data.</text>
</comment>
<proteinExistence type="predicted"/>
<evidence type="ECO:0000313" key="1">
    <source>
        <dbReference type="EMBL" id="OEJ35023.1"/>
    </source>
</evidence>
<organism evidence="1 2">
    <name type="scientific">Streptomyces subrutilus</name>
    <dbReference type="NCBI Taxonomy" id="36818"/>
    <lineage>
        <taxon>Bacteria</taxon>
        <taxon>Bacillati</taxon>
        <taxon>Actinomycetota</taxon>
        <taxon>Actinomycetes</taxon>
        <taxon>Kitasatosporales</taxon>
        <taxon>Streptomycetaceae</taxon>
        <taxon>Streptomyces</taxon>
    </lineage>
</organism>
<protein>
    <submittedName>
        <fullName evidence="1">Uncharacterized protein</fullName>
    </submittedName>
</protein>
<name>A0A1E5PZV2_9ACTN</name>
<dbReference type="STRING" id="36818.BGK67_30175"/>
<dbReference type="RefSeq" id="WP_069923212.1">
    <property type="nucleotide sequence ID" value="NZ_MEHK01000001.1"/>
</dbReference>
<reference evidence="1 2" key="1">
    <citation type="submission" date="2016-08" db="EMBL/GenBank/DDBJ databases">
        <title>The complete genome of Streptomyces subrutilus 10-1-1.</title>
        <authorList>
            <person name="Chen X."/>
        </authorList>
    </citation>
    <scope>NUCLEOTIDE SEQUENCE [LARGE SCALE GENOMIC DNA]</scope>
    <source>
        <strain evidence="1 2">10-1-1</strain>
    </source>
</reference>
<accession>A0A1E5PZV2</accession>
<dbReference type="EMBL" id="MEHK01000001">
    <property type="protein sequence ID" value="OEJ35023.1"/>
    <property type="molecule type" value="Genomic_DNA"/>
</dbReference>
<keyword evidence="2" id="KW-1185">Reference proteome</keyword>
<evidence type="ECO:0000313" key="2">
    <source>
        <dbReference type="Proteomes" id="UP000095705"/>
    </source>
</evidence>
<dbReference type="AlphaFoldDB" id="A0A1E5PZV2"/>
<gene>
    <name evidence="1" type="ORF">BGK67_30175</name>
</gene>
<dbReference type="Proteomes" id="UP000095705">
    <property type="component" value="Unassembled WGS sequence"/>
</dbReference>
<sequence>MVQIPADWLVRVFLALRRGASGGAQAVAEELRPFTEKPGQRVPVPRPTVLRTELALRREAELARVQSRRAELSDHAEFLVRQRLSGQ</sequence>